<evidence type="ECO:0000313" key="2">
    <source>
        <dbReference type="Proteomes" id="UP000070444"/>
    </source>
</evidence>
<protein>
    <submittedName>
        <fullName evidence="1">Uncharacterized protein</fullName>
    </submittedName>
</protein>
<proteinExistence type="predicted"/>
<sequence length="79" mass="8809">MNADDVVSTLFINGILEEKDGRFILNVDVGKIEAHLNKLKSKKLLSAKAEHLRWSPFVNKLVPTAPSSSKASSENKRYL</sequence>
<name>A0A137P168_CONC2</name>
<accession>A0A137P168</accession>
<organism evidence="1 2">
    <name type="scientific">Conidiobolus coronatus (strain ATCC 28846 / CBS 209.66 / NRRL 28638)</name>
    <name type="common">Delacroixia coronata</name>
    <dbReference type="NCBI Taxonomy" id="796925"/>
    <lineage>
        <taxon>Eukaryota</taxon>
        <taxon>Fungi</taxon>
        <taxon>Fungi incertae sedis</taxon>
        <taxon>Zoopagomycota</taxon>
        <taxon>Entomophthoromycotina</taxon>
        <taxon>Entomophthoromycetes</taxon>
        <taxon>Entomophthorales</taxon>
        <taxon>Ancylistaceae</taxon>
        <taxon>Conidiobolus</taxon>
    </lineage>
</organism>
<reference evidence="1 2" key="1">
    <citation type="journal article" date="2015" name="Genome Biol. Evol.">
        <title>Phylogenomic analyses indicate that early fungi evolved digesting cell walls of algal ancestors of land plants.</title>
        <authorList>
            <person name="Chang Y."/>
            <person name="Wang S."/>
            <person name="Sekimoto S."/>
            <person name="Aerts A.L."/>
            <person name="Choi C."/>
            <person name="Clum A."/>
            <person name="LaButti K.M."/>
            <person name="Lindquist E.A."/>
            <person name="Yee Ngan C."/>
            <person name="Ohm R.A."/>
            <person name="Salamov A.A."/>
            <person name="Grigoriev I.V."/>
            <person name="Spatafora J.W."/>
            <person name="Berbee M.L."/>
        </authorList>
    </citation>
    <scope>NUCLEOTIDE SEQUENCE [LARGE SCALE GENOMIC DNA]</scope>
    <source>
        <strain evidence="1 2">NRRL 28638</strain>
    </source>
</reference>
<keyword evidence="2" id="KW-1185">Reference proteome</keyword>
<dbReference type="EMBL" id="KQ964560">
    <property type="protein sequence ID" value="KXN68805.1"/>
    <property type="molecule type" value="Genomic_DNA"/>
</dbReference>
<gene>
    <name evidence="1" type="ORF">CONCODRAFT_8862</name>
</gene>
<evidence type="ECO:0000313" key="1">
    <source>
        <dbReference type="EMBL" id="KXN68805.1"/>
    </source>
</evidence>
<dbReference type="Proteomes" id="UP000070444">
    <property type="component" value="Unassembled WGS sequence"/>
</dbReference>
<dbReference type="OrthoDB" id="787137at2759"/>
<dbReference type="AlphaFoldDB" id="A0A137P168"/>